<protein>
    <recommendedName>
        <fullName evidence="3">Transposase</fullName>
    </recommendedName>
</protein>
<evidence type="ECO:0000313" key="2">
    <source>
        <dbReference type="Proteomes" id="UP000606870"/>
    </source>
</evidence>
<keyword evidence="2" id="KW-1185">Reference proteome</keyword>
<organism evidence="1 2">
    <name type="scientific">Megasphaera hominis</name>
    <dbReference type="NCBI Taxonomy" id="159836"/>
    <lineage>
        <taxon>Bacteria</taxon>
        <taxon>Bacillati</taxon>
        <taxon>Bacillota</taxon>
        <taxon>Negativicutes</taxon>
        <taxon>Veillonellales</taxon>
        <taxon>Veillonellaceae</taxon>
        <taxon>Megasphaera</taxon>
    </lineage>
</organism>
<evidence type="ECO:0000313" key="1">
    <source>
        <dbReference type="EMBL" id="MBC3537490.1"/>
    </source>
</evidence>
<proteinExistence type="predicted"/>
<dbReference type="Proteomes" id="UP000606870">
    <property type="component" value="Unassembled WGS sequence"/>
</dbReference>
<reference evidence="1 2" key="1">
    <citation type="submission" date="2020-08" db="EMBL/GenBank/DDBJ databases">
        <authorList>
            <person name="Liu C."/>
            <person name="Sun Q."/>
        </authorList>
    </citation>
    <scope>NUCLEOTIDE SEQUENCE [LARGE SCALE GENOMIC DNA]</scope>
    <source>
        <strain evidence="1 2">NSJ-59</strain>
    </source>
</reference>
<dbReference type="EMBL" id="JACOGK010000029">
    <property type="protein sequence ID" value="MBC3537490.1"/>
    <property type="molecule type" value="Genomic_DNA"/>
</dbReference>
<comment type="caution">
    <text evidence="1">The sequence shown here is derived from an EMBL/GenBank/DDBJ whole genome shotgun (WGS) entry which is preliminary data.</text>
</comment>
<gene>
    <name evidence="1" type="ORF">H8J70_09525</name>
</gene>
<dbReference type="RefSeq" id="WP_186503910.1">
    <property type="nucleotide sequence ID" value="NZ_JACOGK010000029.1"/>
</dbReference>
<name>A0ABR6VJP1_9FIRM</name>
<evidence type="ECO:0008006" key="3">
    <source>
        <dbReference type="Google" id="ProtNLM"/>
    </source>
</evidence>
<sequence length="91" mass="10346">MHDDAAFSEEELQILQRLEHKNEVFEASADPLSTWQSGWSEGWQEGARDEAERIIGNLLQLHAERELISQATGWSQAEIEAVRVQAEKEKG</sequence>
<accession>A0ABR6VJP1</accession>